<evidence type="ECO:0000313" key="3">
    <source>
        <dbReference type="Proteomes" id="UP000470302"/>
    </source>
</evidence>
<reference evidence="2 3" key="1">
    <citation type="submission" date="2020-01" db="EMBL/GenBank/DDBJ databases">
        <title>Novel species isolated from a subtropical stream in China.</title>
        <authorList>
            <person name="Lu H."/>
        </authorList>
    </citation>
    <scope>NUCLEOTIDE SEQUENCE [LARGE SCALE GENOMIC DNA]</scope>
    <source>
        <strain evidence="2 3">FT82W</strain>
    </source>
</reference>
<dbReference type="InterPro" id="IPR007404">
    <property type="entry name" value="YdjM-like"/>
</dbReference>
<dbReference type="InterPro" id="IPR053170">
    <property type="entry name" value="Transcription_regulator"/>
</dbReference>
<evidence type="ECO:0000256" key="1">
    <source>
        <dbReference type="SAM" id="Phobius"/>
    </source>
</evidence>
<name>A0A845G519_9BURK</name>
<dbReference type="RefSeq" id="WP_161097242.1">
    <property type="nucleotide sequence ID" value="NZ_WWCW01000040.1"/>
</dbReference>
<accession>A0A845G519</accession>
<keyword evidence="1" id="KW-0812">Transmembrane</keyword>
<dbReference type="Proteomes" id="UP000470302">
    <property type="component" value="Unassembled WGS sequence"/>
</dbReference>
<keyword evidence="1" id="KW-0472">Membrane</keyword>
<dbReference type="EMBL" id="WWCW01000040">
    <property type="protein sequence ID" value="MYM88166.1"/>
    <property type="molecule type" value="Genomic_DNA"/>
</dbReference>
<feature type="transmembrane region" description="Helical" evidence="1">
    <location>
        <begin position="172"/>
        <end position="189"/>
    </location>
</feature>
<comment type="caution">
    <text evidence="2">The sequence shown here is derived from an EMBL/GenBank/DDBJ whole genome shotgun (WGS) entry which is preliminary data.</text>
</comment>
<dbReference type="AlphaFoldDB" id="A0A845G519"/>
<feature type="transmembrane region" description="Helical" evidence="1">
    <location>
        <begin position="222"/>
        <end position="240"/>
    </location>
</feature>
<feature type="transmembrane region" description="Helical" evidence="1">
    <location>
        <begin position="195"/>
        <end position="215"/>
    </location>
</feature>
<dbReference type="PANTHER" id="PTHR40031:SF1">
    <property type="entry name" value="MEMBRANE-BOUND METAL-DEPENDENT HYDROLASE"/>
    <property type="match status" value="1"/>
</dbReference>
<evidence type="ECO:0000313" key="2">
    <source>
        <dbReference type="EMBL" id="MYM88166.1"/>
    </source>
</evidence>
<dbReference type="Pfam" id="PF04307">
    <property type="entry name" value="YdjM"/>
    <property type="match status" value="1"/>
</dbReference>
<feature type="transmembrane region" description="Helical" evidence="1">
    <location>
        <begin position="74"/>
        <end position="93"/>
    </location>
</feature>
<protein>
    <submittedName>
        <fullName evidence="2">Metal-dependent hydrolase</fullName>
    </submittedName>
</protein>
<proteinExistence type="predicted"/>
<keyword evidence="1" id="KW-1133">Transmembrane helix</keyword>
<feature type="transmembrane region" description="Helical" evidence="1">
    <location>
        <begin position="105"/>
        <end position="123"/>
    </location>
</feature>
<gene>
    <name evidence="2" type="ORF">GTP91_13370</name>
</gene>
<sequence length="416" mass="44900">MDNITHSIIGFGVGELVHRSLPVETDAPAQRVRHRLLLVSCALASNFPDLDLVLNKLLPNPLGYLLHHRGHTHTALLALPQALLLAALLWLCWPSARALLKASRSARLGLALSVGLGFALHLLMDFTNSYGIHPWYPFTGRWFYGDMVFIVEPLFWVAIGVPMALIMRWRSLRVLGLACLFAALVVFAAKGYLGWTSFAALLAIACACGTAQWRAGAQGRAGLVLALAASAGFIAMQGVASHYGREQIGAALLKADPGVRVMDVAMTAFPSQPLCWSFASVEANEKQGYYRLRRGVASLAPAWLAPMACPAGLVGAPATVLALSPDVQQFGSVIASLPALRMLKAENCQVDAWLRFARMPALMLSTGDLSDYRFATTPRGNFTTLHATQAVKCPEGVPAWSYPREDLLSLHPPGKL</sequence>
<dbReference type="PANTHER" id="PTHR40031">
    <property type="entry name" value="HYPOTHETICAL MEMBRANE SPANNING PROTEIN"/>
    <property type="match status" value="1"/>
</dbReference>
<dbReference type="GO" id="GO:0016787">
    <property type="term" value="F:hydrolase activity"/>
    <property type="evidence" value="ECO:0007669"/>
    <property type="project" value="UniProtKB-KW"/>
</dbReference>
<keyword evidence="2" id="KW-0378">Hydrolase</keyword>
<organism evidence="2 3">
    <name type="scientific">Duganella vulcania</name>
    <dbReference type="NCBI Taxonomy" id="2692166"/>
    <lineage>
        <taxon>Bacteria</taxon>
        <taxon>Pseudomonadati</taxon>
        <taxon>Pseudomonadota</taxon>
        <taxon>Betaproteobacteria</taxon>
        <taxon>Burkholderiales</taxon>
        <taxon>Oxalobacteraceae</taxon>
        <taxon>Telluria group</taxon>
        <taxon>Duganella</taxon>
    </lineage>
</organism>
<feature type="transmembrane region" description="Helical" evidence="1">
    <location>
        <begin position="143"/>
        <end position="165"/>
    </location>
</feature>